<gene>
    <name evidence="1" type="ORF">HCN44_008779</name>
</gene>
<dbReference type="EMBL" id="JACMRX010000004">
    <property type="protein sequence ID" value="KAF7991467.1"/>
    <property type="molecule type" value="Genomic_DNA"/>
</dbReference>
<keyword evidence="2" id="KW-1185">Reference proteome</keyword>
<sequence>MEIRLIIHYRKVIYDDFDVTPGSIKNHINSNEDNQQKNTLNTKIQQSIVNIKFNKHGLCPYVVGGYVSLLKSSCVYRQLAHKYLAKLVSSDPSNNNNKTVVILLKLKKYVDKEFLDYKWNERITILALEQREIDYAMSWLSTLGGAFSSQGFNNKIYAETAGKISIHQFKLALRLGNPLLVSRCQLYACLSLIQQGHFKLPRKIIPKIYKFSIKEKDKHLGKMCQGIWATLQYTYSLRKNNK</sequence>
<protein>
    <submittedName>
        <fullName evidence="1">Uncharacterized protein</fullName>
    </submittedName>
</protein>
<name>A0A834XRZ7_APHGI</name>
<accession>A0A834XRZ7</accession>
<proteinExistence type="predicted"/>
<evidence type="ECO:0000313" key="2">
    <source>
        <dbReference type="Proteomes" id="UP000639338"/>
    </source>
</evidence>
<organism evidence="1 2">
    <name type="scientific">Aphidius gifuensis</name>
    <name type="common">Parasitoid wasp</name>
    <dbReference type="NCBI Taxonomy" id="684658"/>
    <lineage>
        <taxon>Eukaryota</taxon>
        <taxon>Metazoa</taxon>
        <taxon>Ecdysozoa</taxon>
        <taxon>Arthropoda</taxon>
        <taxon>Hexapoda</taxon>
        <taxon>Insecta</taxon>
        <taxon>Pterygota</taxon>
        <taxon>Neoptera</taxon>
        <taxon>Endopterygota</taxon>
        <taxon>Hymenoptera</taxon>
        <taxon>Apocrita</taxon>
        <taxon>Ichneumonoidea</taxon>
        <taxon>Braconidae</taxon>
        <taxon>Aphidiinae</taxon>
        <taxon>Aphidius</taxon>
    </lineage>
</organism>
<comment type="caution">
    <text evidence="1">The sequence shown here is derived from an EMBL/GenBank/DDBJ whole genome shotgun (WGS) entry which is preliminary data.</text>
</comment>
<dbReference type="OrthoDB" id="121932at2759"/>
<reference evidence="1 2" key="1">
    <citation type="submission" date="2020-08" db="EMBL/GenBank/DDBJ databases">
        <title>Aphidius gifuensis genome sequencing and assembly.</title>
        <authorList>
            <person name="Du Z."/>
        </authorList>
    </citation>
    <scope>NUCLEOTIDE SEQUENCE [LARGE SCALE GENOMIC DNA]</scope>
    <source>
        <strain evidence="1">YNYX2018</strain>
        <tissue evidence="1">Adults</tissue>
    </source>
</reference>
<dbReference type="InterPro" id="IPR032072">
    <property type="entry name" value="DUF4807"/>
</dbReference>
<evidence type="ECO:0000313" key="1">
    <source>
        <dbReference type="EMBL" id="KAF7991467.1"/>
    </source>
</evidence>
<dbReference type="Pfam" id="PF16065">
    <property type="entry name" value="DUF4807"/>
    <property type="match status" value="1"/>
</dbReference>
<dbReference type="PANTHER" id="PTHR36693:SF1">
    <property type="entry name" value="GH02722P"/>
    <property type="match status" value="1"/>
</dbReference>
<dbReference type="PANTHER" id="PTHR36693">
    <property type="entry name" value="GH02722P"/>
    <property type="match status" value="1"/>
</dbReference>
<dbReference type="Proteomes" id="UP000639338">
    <property type="component" value="Unassembled WGS sequence"/>
</dbReference>
<dbReference type="AlphaFoldDB" id="A0A834XRZ7"/>